<accession>A0ABQ8WEJ6</accession>
<reference evidence="1 2" key="1">
    <citation type="journal article" date="2023" name="IMA Fungus">
        <title>Comparative genomic study of the Penicillium genus elucidates a diverse pangenome and 15 lateral gene transfer events.</title>
        <authorList>
            <person name="Petersen C."/>
            <person name="Sorensen T."/>
            <person name="Nielsen M.R."/>
            <person name="Sondergaard T.E."/>
            <person name="Sorensen J.L."/>
            <person name="Fitzpatrick D.A."/>
            <person name="Frisvad J.C."/>
            <person name="Nielsen K.L."/>
        </authorList>
    </citation>
    <scope>NUCLEOTIDE SEQUENCE [LARGE SCALE GENOMIC DNA]</scope>
    <source>
        <strain evidence="1 2">IBT 3361</strain>
    </source>
</reference>
<evidence type="ECO:0000313" key="2">
    <source>
        <dbReference type="Proteomes" id="UP001220256"/>
    </source>
</evidence>
<protein>
    <submittedName>
        <fullName evidence="1">Uncharacterized protein</fullName>
    </submittedName>
</protein>
<evidence type="ECO:0000313" key="1">
    <source>
        <dbReference type="EMBL" id="KAJ5264851.1"/>
    </source>
</evidence>
<name>A0ABQ8WEJ6_PENCH</name>
<gene>
    <name evidence="1" type="ORF">N7505_007644</name>
</gene>
<keyword evidence="2" id="KW-1185">Reference proteome</keyword>
<dbReference type="Proteomes" id="UP001220256">
    <property type="component" value="Unassembled WGS sequence"/>
</dbReference>
<dbReference type="EMBL" id="JAPVEB010000004">
    <property type="protein sequence ID" value="KAJ5264851.1"/>
    <property type="molecule type" value="Genomic_DNA"/>
</dbReference>
<sequence length="73" mass="7911">MGPKKNKDAILGQIVCLPAYDVIGPPGVKNKTNLLALGHLWRELIKKKKLFGGPITFKESVDKSLPLLARCAG</sequence>
<proteinExistence type="predicted"/>
<organism evidence="1 2">
    <name type="scientific">Penicillium chrysogenum</name>
    <name type="common">Penicillium notatum</name>
    <dbReference type="NCBI Taxonomy" id="5076"/>
    <lineage>
        <taxon>Eukaryota</taxon>
        <taxon>Fungi</taxon>
        <taxon>Dikarya</taxon>
        <taxon>Ascomycota</taxon>
        <taxon>Pezizomycotina</taxon>
        <taxon>Eurotiomycetes</taxon>
        <taxon>Eurotiomycetidae</taxon>
        <taxon>Eurotiales</taxon>
        <taxon>Aspergillaceae</taxon>
        <taxon>Penicillium</taxon>
        <taxon>Penicillium chrysogenum species complex</taxon>
    </lineage>
</organism>
<comment type="caution">
    <text evidence="1">The sequence shown here is derived from an EMBL/GenBank/DDBJ whole genome shotgun (WGS) entry which is preliminary data.</text>
</comment>